<evidence type="ECO:0000313" key="7">
    <source>
        <dbReference type="EMBL" id="RAW31610.1"/>
    </source>
</evidence>
<accession>A0A329S536</accession>
<protein>
    <submittedName>
        <fullName evidence="7">Uncharacterized protein</fullName>
    </submittedName>
</protein>
<dbReference type="Proteomes" id="UP000774804">
    <property type="component" value="Unassembled WGS sequence"/>
</dbReference>
<feature type="compositionally biased region" description="Polar residues" evidence="1">
    <location>
        <begin position="652"/>
        <end position="661"/>
    </location>
</feature>
<dbReference type="OrthoDB" id="79932at2759"/>
<dbReference type="AlphaFoldDB" id="A0A329S536"/>
<dbReference type="VEuPathDB" id="FungiDB:PC110_g12040"/>
<dbReference type="Proteomes" id="UP000760860">
    <property type="component" value="Unassembled WGS sequence"/>
</dbReference>
<dbReference type="EMBL" id="RCML01000309">
    <property type="protein sequence ID" value="KAG2981399.1"/>
    <property type="molecule type" value="Genomic_DNA"/>
</dbReference>
<dbReference type="EMBL" id="RCMG01000325">
    <property type="protein sequence ID" value="KAG2856608.1"/>
    <property type="molecule type" value="Genomic_DNA"/>
</dbReference>
<evidence type="ECO:0000313" key="2">
    <source>
        <dbReference type="EMBL" id="KAG2856608.1"/>
    </source>
</evidence>
<reference evidence="2" key="2">
    <citation type="submission" date="2018-10" db="EMBL/GenBank/DDBJ databases">
        <title>Effector identification in a new, highly contiguous assembly of the strawberry crown rot pathogen Phytophthora cactorum.</title>
        <authorList>
            <person name="Armitage A.D."/>
            <person name="Nellist C.F."/>
            <person name="Bates H."/>
            <person name="Vickerstaff R.J."/>
            <person name="Harrison R.J."/>
        </authorList>
    </citation>
    <scope>NUCLEOTIDE SEQUENCE</scope>
    <source>
        <strain evidence="2">15-7</strain>
        <strain evidence="3">4032</strain>
        <strain evidence="4">4040</strain>
        <strain evidence="5">P415</strain>
        <strain evidence="6">P421</strain>
    </source>
</reference>
<dbReference type="EMBL" id="RCMV01000271">
    <property type="protein sequence ID" value="KAG3220267.1"/>
    <property type="molecule type" value="Genomic_DNA"/>
</dbReference>
<feature type="compositionally biased region" description="Basic and acidic residues" evidence="1">
    <location>
        <begin position="709"/>
        <end position="718"/>
    </location>
</feature>
<name>A0A329S536_9STRA</name>
<evidence type="ECO:0000313" key="4">
    <source>
        <dbReference type="EMBL" id="KAG2937696.1"/>
    </source>
</evidence>
<feature type="region of interest" description="Disordered" evidence="1">
    <location>
        <begin position="586"/>
        <end position="613"/>
    </location>
</feature>
<feature type="region of interest" description="Disordered" evidence="1">
    <location>
        <begin position="709"/>
        <end position="734"/>
    </location>
</feature>
<reference evidence="7 8" key="1">
    <citation type="submission" date="2018-01" db="EMBL/GenBank/DDBJ databases">
        <title>Draft genome of the strawberry crown rot pathogen Phytophthora cactorum.</title>
        <authorList>
            <person name="Armitage A.D."/>
            <person name="Lysoe E."/>
            <person name="Nellist C.F."/>
            <person name="Harrison R.J."/>
            <person name="Brurberg M.B."/>
        </authorList>
    </citation>
    <scope>NUCLEOTIDE SEQUENCE [LARGE SCALE GENOMIC DNA]</scope>
    <source>
        <strain evidence="7 8">10300</strain>
    </source>
</reference>
<dbReference type="Proteomes" id="UP000251314">
    <property type="component" value="Unassembled WGS sequence"/>
</dbReference>
<dbReference type="EMBL" id="RCMK01000302">
    <property type="protein sequence ID" value="KAG2937696.1"/>
    <property type="molecule type" value="Genomic_DNA"/>
</dbReference>
<dbReference type="Proteomes" id="UP000736787">
    <property type="component" value="Unassembled WGS sequence"/>
</dbReference>
<feature type="region of interest" description="Disordered" evidence="1">
    <location>
        <begin position="1"/>
        <end position="108"/>
    </location>
</feature>
<dbReference type="EMBL" id="RCMI01000295">
    <property type="protein sequence ID" value="KAG2919341.1"/>
    <property type="molecule type" value="Genomic_DNA"/>
</dbReference>
<feature type="compositionally biased region" description="Low complexity" evidence="1">
    <location>
        <begin position="83"/>
        <end position="108"/>
    </location>
</feature>
<feature type="compositionally biased region" description="Polar residues" evidence="1">
    <location>
        <begin position="189"/>
        <end position="204"/>
    </location>
</feature>
<evidence type="ECO:0000313" key="8">
    <source>
        <dbReference type="Proteomes" id="UP000251314"/>
    </source>
</evidence>
<dbReference type="EMBL" id="MJFZ01000315">
    <property type="protein sequence ID" value="RAW31610.1"/>
    <property type="molecule type" value="Genomic_DNA"/>
</dbReference>
<feature type="region of interest" description="Disordered" evidence="1">
    <location>
        <begin position="281"/>
        <end position="326"/>
    </location>
</feature>
<organism evidence="7 8">
    <name type="scientific">Phytophthora cactorum</name>
    <dbReference type="NCBI Taxonomy" id="29920"/>
    <lineage>
        <taxon>Eukaryota</taxon>
        <taxon>Sar</taxon>
        <taxon>Stramenopiles</taxon>
        <taxon>Oomycota</taxon>
        <taxon>Peronosporomycetes</taxon>
        <taxon>Peronosporales</taxon>
        <taxon>Peronosporaceae</taxon>
        <taxon>Phytophthora</taxon>
    </lineage>
</organism>
<keyword evidence="8" id="KW-1185">Reference proteome</keyword>
<feature type="region of interest" description="Disordered" evidence="1">
    <location>
        <begin position="642"/>
        <end position="663"/>
    </location>
</feature>
<feature type="compositionally biased region" description="Basic residues" evidence="1">
    <location>
        <begin position="9"/>
        <end position="23"/>
    </location>
</feature>
<sequence length="855" mass="89889">MEGGGRGGGRGKGKKSKAAKKKAAAAASAQAVSTHKKAAIGAKKVAASHPTGNVQVVSAAPEPATASHEQPMTKSKRKRLKKQAAAEALKAAQPAKKSPTAAAASPKTKVVVLTPPATAVKPHVVSLTGGKNKKRKLSAVADSSGEVVASTAIGASPKGGQVVESSKLLATTKKKKKNIAVLGHAGASPTPSTKTPLSAANPNKRAQIQNVYKKESVTTTAAASTTASPRKTVKKLKAIAAATASPVSTAVSPKDEGLVGVKKLEGKADIKQPEVVVTVTKTSASPKVTMPEKVTQQRKITQAGDSVKKSPVQQLRADQVQTKEISPKKAEVVTTLAKRSPPDTAAIVSAGASDTMPPPKPNIAVMAPIISSKTAHTTTPIAATGTASVVSRSVLVSATSASPPHVTTTKPAPSPLVTTVKSSDHALSSSGGLKRRRSIDQVSANSVADPLQPPAKRNAGASKVDAVQPKTVQQTGSSDARLFGAEQKTTQRIQHTECITKRTDPADTPISIKESHVSVKTDAVIAALSVKALSTSSTLSPESATQHLRATQLAGKVSKNLSPECKTPPEEIQVATSKVARPIAKQAERKVKVTSTTSPKKEAGFDSTTKTSSESAAKTKKVGIIMDSPAYVEKMMRGELKPREFDPRPAQPTVTLPQRPQNAWGASFGMVPSAERVTPAPRTLSTTPLSSWFLSKGCANFVKQVHFSDDDADNSREDDNGDVTRQLATPRGVDNALRASSTKKNDFLESLTTQSNWRTWYGNVDVHNLLDPPLAHVPENVRIHEVRPLALPEPTTEIQASSPMKKTSELEMLEADIRREKQRGSAFSQQLLMMLQGNTVSGKLLEEEYKPILHQ</sequence>
<feature type="region of interest" description="Disordered" evidence="1">
    <location>
        <begin position="399"/>
        <end position="477"/>
    </location>
</feature>
<gene>
    <name evidence="7" type="ORF">PC110_g12040</name>
    <name evidence="2" type="ORF">PC113_g11426</name>
    <name evidence="3" type="ORF">PC115_g10186</name>
    <name evidence="4" type="ORF">PC117_g11585</name>
    <name evidence="5" type="ORF">PC118_g10644</name>
    <name evidence="6" type="ORF">PC129_g8949</name>
</gene>
<evidence type="ECO:0000313" key="5">
    <source>
        <dbReference type="EMBL" id="KAG2981399.1"/>
    </source>
</evidence>
<dbReference type="Proteomes" id="UP000697107">
    <property type="component" value="Unassembled WGS sequence"/>
</dbReference>
<evidence type="ECO:0000256" key="1">
    <source>
        <dbReference type="SAM" id="MobiDB-lite"/>
    </source>
</evidence>
<feature type="region of interest" description="Disordered" evidence="1">
    <location>
        <begin position="124"/>
        <end position="143"/>
    </location>
</feature>
<evidence type="ECO:0000313" key="3">
    <source>
        <dbReference type="EMBL" id="KAG2919341.1"/>
    </source>
</evidence>
<comment type="caution">
    <text evidence="7">The sequence shown here is derived from an EMBL/GenBank/DDBJ whole genome shotgun (WGS) entry which is preliminary data.</text>
</comment>
<evidence type="ECO:0000313" key="6">
    <source>
        <dbReference type="EMBL" id="KAG3220267.1"/>
    </source>
</evidence>
<proteinExistence type="predicted"/>
<dbReference type="Proteomes" id="UP000735874">
    <property type="component" value="Unassembled WGS sequence"/>
</dbReference>
<feature type="compositionally biased region" description="Polar residues" evidence="1">
    <location>
        <begin position="405"/>
        <end position="421"/>
    </location>
</feature>
<feature type="region of interest" description="Disordered" evidence="1">
    <location>
        <begin position="174"/>
        <end position="204"/>
    </location>
</feature>